<evidence type="ECO:0000256" key="1">
    <source>
        <dbReference type="ARBA" id="ARBA00022722"/>
    </source>
</evidence>
<evidence type="ECO:0000313" key="12">
    <source>
        <dbReference type="Proteomes" id="UP000704712"/>
    </source>
</evidence>
<evidence type="ECO:0000256" key="7">
    <source>
        <dbReference type="ARBA" id="ARBA00022918"/>
    </source>
</evidence>
<keyword evidence="5" id="KW-0460">Magnesium</keyword>
<dbReference type="InterPro" id="IPR039537">
    <property type="entry name" value="Retrotran_Ty1/copia-like"/>
</dbReference>
<dbReference type="AlphaFoldDB" id="A0A8S9U8F2"/>
<keyword evidence="8" id="KW-0548">Nucleotidyltransferase</keyword>
<feature type="domain" description="Integrase catalytic" evidence="10">
    <location>
        <begin position="1"/>
        <end position="66"/>
    </location>
</feature>
<feature type="non-terminal residue" evidence="11">
    <location>
        <position position="224"/>
    </location>
</feature>
<dbReference type="InterPro" id="IPR012337">
    <property type="entry name" value="RNaseH-like_sf"/>
</dbReference>
<dbReference type="PANTHER" id="PTHR42648">
    <property type="entry name" value="TRANSPOSASE, PUTATIVE-RELATED"/>
    <property type="match status" value="1"/>
</dbReference>
<evidence type="ECO:0000256" key="8">
    <source>
        <dbReference type="ARBA" id="ARBA00022932"/>
    </source>
</evidence>
<dbReference type="EMBL" id="JAACNO010002198">
    <property type="protein sequence ID" value="KAF4135174.1"/>
    <property type="molecule type" value="Genomic_DNA"/>
</dbReference>
<accession>A0A8S9U8F2</accession>
<reference evidence="11" key="1">
    <citation type="submission" date="2020-03" db="EMBL/GenBank/DDBJ databases">
        <title>Hybrid Assembly of Korean Phytophthora infestans isolates.</title>
        <authorList>
            <person name="Prokchorchik M."/>
            <person name="Lee Y."/>
            <person name="Seo J."/>
            <person name="Cho J.-H."/>
            <person name="Park Y.-E."/>
            <person name="Jang D.-C."/>
            <person name="Im J.-S."/>
            <person name="Choi J.-G."/>
            <person name="Park H.-J."/>
            <person name="Lee G.-B."/>
            <person name="Lee Y.-G."/>
            <person name="Hong S.-Y."/>
            <person name="Cho K."/>
            <person name="Sohn K.H."/>
        </authorList>
    </citation>
    <scope>NUCLEOTIDE SEQUENCE</scope>
    <source>
        <strain evidence="11">KR_2_A2</strain>
    </source>
</reference>
<dbReference type="InterPro" id="IPR057670">
    <property type="entry name" value="SH3_retrovirus"/>
</dbReference>
<evidence type="ECO:0000256" key="9">
    <source>
        <dbReference type="ARBA" id="ARBA00023172"/>
    </source>
</evidence>
<evidence type="ECO:0000256" key="6">
    <source>
        <dbReference type="ARBA" id="ARBA00022908"/>
    </source>
</evidence>
<name>A0A8S9U8F2_PHYIN</name>
<dbReference type="PROSITE" id="PS50994">
    <property type="entry name" value="INTEGRASE"/>
    <property type="match status" value="1"/>
</dbReference>
<keyword evidence="3" id="KW-0255">Endonuclease</keyword>
<dbReference type="PANTHER" id="PTHR42648:SF11">
    <property type="entry name" value="TRANSPOSON TY4-P GAG-POL POLYPROTEIN"/>
    <property type="match status" value="1"/>
</dbReference>
<keyword evidence="2" id="KW-0479">Metal-binding</keyword>
<dbReference type="InterPro" id="IPR036397">
    <property type="entry name" value="RNaseH_sf"/>
</dbReference>
<sequence>YTPEENSIVEKMNGVVLRSVRALLVTSGLPTKLWGEAFKFVVTIRNFSPSKAIEGSTPYELFGGRKPDVPGLRVRGCAAAYFVLKQRRKGKQDTTVKEALFRGYPKSTTGYRVLDLVTGHIVVSRDVRFREQWTVAADYVDQLFETFYPKKSGVVLHVSIPYAKLPLHDYSSSCSSDGTALALHSFDEVGPMDAKIDTYTSFKRKVTWLLAFQLLYLNYGQAAQ</sequence>
<dbReference type="GO" id="GO:0006310">
    <property type="term" value="P:DNA recombination"/>
    <property type="evidence" value="ECO:0007669"/>
    <property type="project" value="UniProtKB-KW"/>
</dbReference>
<keyword evidence="7" id="KW-0695">RNA-directed DNA polymerase</keyword>
<keyword evidence="9" id="KW-0233">DNA recombination</keyword>
<evidence type="ECO:0000259" key="10">
    <source>
        <dbReference type="PROSITE" id="PS50994"/>
    </source>
</evidence>
<feature type="non-terminal residue" evidence="11">
    <location>
        <position position="1"/>
    </location>
</feature>
<dbReference type="GO" id="GO:0003887">
    <property type="term" value="F:DNA-directed DNA polymerase activity"/>
    <property type="evidence" value="ECO:0007669"/>
    <property type="project" value="UniProtKB-KW"/>
</dbReference>
<keyword evidence="1" id="KW-0540">Nuclease</keyword>
<evidence type="ECO:0000256" key="3">
    <source>
        <dbReference type="ARBA" id="ARBA00022759"/>
    </source>
</evidence>
<proteinExistence type="predicted"/>
<evidence type="ECO:0000256" key="5">
    <source>
        <dbReference type="ARBA" id="ARBA00022842"/>
    </source>
</evidence>
<keyword evidence="4" id="KW-0378">Hydrolase</keyword>
<evidence type="ECO:0000256" key="2">
    <source>
        <dbReference type="ARBA" id="ARBA00022723"/>
    </source>
</evidence>
<dbReference type="GO" id="GO:0003676">
    <property type="term" value="F:nucleic acid binding"/>
    <property type="evidence" value="ECO:0007669"/>
    <property type="project" value="InterPro"/>
</dbReference>
<dbReference type="GO" id="GO:0016787">
    <property type="term" value="F:hydrolase activity"/>
    <property type="evidence" value="ECO:0007669"/>
    <property type="project" value="UniProtKB-KW"/>
</dbReference>
<evidence type="ECO:0000256" key="4">
    <source>
        <dbReference type="ARBA" id="ARBA00022801"/>
    </source>
</evidence>
<dbReference type="Pfam" id="PF25597">
    <property type="entry name" value="SH3_retrovirus"/>
    <property type="match status" value="1"/>
</dbReference>
<dbReference type="GO" id="GO:0004519">
    <property type="term" value="F:endonuclease activity"/>
    <property type="evidence" value="ECO:0007669"/>
    <property type="project" value="UniProtKB-KW"/>
</dbReference>
<dbReference type="SUPFAM" id="SSF53098">
    <property type="entry name" value="Ribonuclease H-like"/>
    <property type="match status" value="1"/>
</dbReference>
<comment type="caution">
    <text evidence="11">The sequence shown here is derived from an EMBL/GenBank/DDBJ whole genome shotgun (WGS) entry which is preliminary data.</text>
</comment>
<dbReference type="InterPro" id="IPR001584">
    <property type="entry name" value="Integrase_cat-core"/>
</dbReference>
<keyword evidence="8" id="KW-0239">DNA-directed DNA polymerase</keyword>
<organism evidence="11 12">
    <name type="scientific">Phytophthora infestans</name>
    <name type="common">Potato late blight agent</name>
    <name type="synonym">Botrytis infestans</name>
    <dbReference type="NCBI Taxonomy" id="4787"/>
    <lineage>
        <taxon>Eukaryota</taxon>
        <taxon>Sar</taxon>
        <taxon>Stramenopiles</taxon>
        <taxon>Oomycota</taxon>
        <taxon>Peronosporomycetes</taxon>
        <taxon>Peronosporales</taxon>
        <taxon>Peronosporaceae</taxon>
        <taxon>Phytophthora</taxon>
    </lineage>
</organism>
<keyword evidence="6" id="KW-0229">DNA integration</keyword>
<evidence type="ECO:0000313" key="11">
    <source>
        <dbReference type="EMBL" id="KAF4135174.1"/>
    </source>
</evidence>
<dbReference type="Gene3D" id="3.30.420.10">
    <property type="entry name" value="Ribonuclease H-like superfamily/Ribonuclease H"/>
    <property type="match status" value="1"/>
</dbReference>
<dbReference type="GO" id="GO:0015074">
    <property type="term" value="P:DNA integration"/>
    <property type="evidence" value="ECO:0007669"/>
    <property type="project" value="UniProtKB-KW"/>
</dbReference>
<protein>
    <submittedName>
        <fullName evidence="11">Putative integrase catalytic domain-containing protein</fullName>
    </submittedName>
</protein>
<gene>
    <name evidence="11" type="ORF">GN958_ATG15636</name>
</gene>
<dbReference type="GO" id="GO:0003964">
    <property type="term" value="F:RNA-directed DNA polymerase activity"/>
    <property type="evidence" value="ECO:0007669"/>
    <property type="project" value="UniProtKB-KW"/>
</dbReference>
<dbReference type="Proteomes" id="UP000704712">
    <property type="component" value="Unassembled WGS sequence"/>
</dbReference>
<dbReference type="GO" id="GO:0046872">
    <property type="term" value="F:metal ion binding"/>
    <property type="evidence" value="ECO:0007669"/>
    <property type="project" value="UniProtKB-KW"/>
</dbReference>
<keyword evidence="8" id="KW-0808">Transferase</keyword>